<dbReference type="Gene3D" id="3.30.450.40">
    <property type="match status" value="1"/>
</dbReference>
<dbReference type="RefSeq" id="WP_378302207.1">
    <property type="nucleotide sequence ID" value="NZ_JBHTJA010000055.1"/>
</dbReference>
<keyword evidence="2" id="KW-0238">DNA-binding</keyword>
<dbReference type="InterPro" id="IPR029016">
    <property type="entry name" value="GAF-like_dom_sf"/>
</dbReference>
<evidence type="ECO:0000256" key="1">
    <source>
        <dbReference type="ARBA" id="ARBA00023015"/>
    </source>
</evidence>
<keyword evidence="7" id="KW-1185">Reference proteome</keyword>
<dbReference type="PANTHER" id="PTHR30136">
    <property type="entry name" value="HELIX-TURN-HELIX TRANSCRIPTIONAL REGULATOR, ICLR FAMILY"/>
    <property type="match status" value="1"/>
</dbReference>
<dbReference type="Gene3D" id="1.10.10.10">
    <property type="entry name" value="Winged helix-like DNA-binding domain superfamily/Winged helix DNA-binding domain"/>
    <property type="match status" value="1"/>
</dbReference>
<keyword evidence="3" id="KW-0804">Transcription</keyword>
<protein>
    <submittedName>
        <fullName evidence="6">IclR family transcriptional regulator</fullName>
    </submittedName>
</protein>
<evidence type="ECO:0000313" key="7">
    <source>
        <dbReference type="Proteomes" id="UP001596972"/>
    </source>
</evidence>
<dbReference type="InterPro" id="IPR050707">
    <property type="entry name" value="HTH_MetabolicPath_Reg"/>
</dbReference>
<dbReference type="EMBL" id="JBHTJA010000055">
    <property type="protein sequence ID" value="MFD0903421.1"/>
    <property type="molecule type" value="Genomic_DNA"/>
</dbReference>
<dbReference type="Pfam" id="PF01614">
    <property type="entry name" value="IclR_C"/>
    <property type="match status" value="1"/>
</dbReference>
<accession>A0ABW3EXE7</accession>
<feature type="domain" description="IclR-ED" evidence="5">
    <location>
        <begin position="79"/>
        <end position="260"/>
    </location>
</feature>
<evidence type="ECO:0000313" key="6">
    <source>
        <dbReference type="EMBL" id="MFD0903421.1"/>
    </source>
</evidence>
<evidence type="ECO:0000259" key="5">
    <source>
        <dbReference type="PROSITE" id="PS51078"/>
    </source>
</evidence>
<evidence type="ECO:0000259" key="4">
    <source>
        <dbReference type="PROSITE" id="PS51077"/>
    </source>
</evidence>
<dbReference type="SUPFAM" id="SSF55781">
    <property type="entry name" value="GAF domain-like"/>
    <property type="match status" value="1"/>
</dbReference>
<keyword evidence="1" id="KW-0805">Transcription regulation</keyword>
<dbReference type="InterPro" id="IPR014757">
    <property type="entry name" value="Tscrpt_reg_IclR_C"/>
</dbReference>
<feature type="domain" description="HTH iclR-type" evidence="4">
    <location>
        <begin position="16"/>
        <end position="78"/>
    </location>
</feature>
<dbReference type="SMART" id="SM00346">
    <property type="entry name" value="HTH_ICLR"/>
    <property type="match status" value="1"/>
</dbReference>
<dbReference type="PROSITE" id="PS51077">
    <property type="entry name" value="HTH_ICLR"/>
    <property type="match status" value="1"/>
</dbReference>
<proteinExistence type="predicted"/>
<dbReference type="PANTHER" id="PTHR30136:SF24">
    <property type="entry name" value="HTH-TYPE TRANSCRIPTIONAL REPRESSOR ALLR"/>
    <property type="match status" value="1"/>
</dbReference>
<dbReference type="InterPro" id="IPR036390">
    <property type="entry name" value="WH_DNA-bd_sf"/>
</dbReference>
<dbReference type="PROSITE" id="PS51078">
    <property type="entry name" value="ICLR_ED"/>
    <property type="match status" value="1"/>
</dbReference>
<dbReference type="InterPro" id="IPR005471">
    <property type="entry name" value="Tscrpt_reg_IclR_N"/>
</dbReference>
<gene>
    <name evidence="6" type="ORF">ACFQ11_23720</name>
</gene>
<dbReference type="InterPro" id="IPR036388">
    <property type="entry name" value="WH-like_DNA-bd_sf"/>
</dbReference>
<dbReference type="SUPFAM" id="SSF46785">
    <property type="entry name" value="Winged helix' DNA-binding domain"/>
    <property type="match status" value="1"/>
</dbReference>
<dbReference type="Proteomes" id="UP001596972">
    <property type="component" value="Unassembled WGS sequence"/>
</dbReference>
<evidence type="ECO:0000256" key="3">
    <source>
        <dbReference type="ARBA" id="ARBA00023163"/>
    </source>
</evidence>
<dbReference type="Pfam" id="PF09339">
    <property type="entry name" value="HTH_IclR"/>
    <property type="match status" value="1"/>
</dbReference>
<sequence length="264" mass="29516">MGSGFAADRDTPRGLLQTADRALLVLLGFDRHRTDWGVTEVAEEFGWDKSVAQRVLATLAHRGFLAADPDTRRYRIGPAALHLGRTWERSGSLRMLVTPILADLSALTGDTALLSVPDGFHIRCVAAVDGEEGPLRYYPLVGELYPAHAGATAQAYFAFVPEDRRRRLFRDRPMARFTERTLTDPDALERRFHRVRELGYAFTIGEYDAHVATLAVPVHLHGEPYGSLSLGGHEDRFEAPADRLPRLRRAAEQVERLLTGARRH</sequence>
<organism evidence="6 7">
    <name type="scientific">Actinomadura sediminis</name>
    <dbReference type="NCBI Taxonomy" id="1038904"/>
    <lineage>
        <taxon>Bacteria</taxon>
        <taxon>Bacillati</taxon>
        <taxon>Actinomycetota</taxon>
        <taxon>Actinomycetes</taxon>
        <taxon>Streptosporangiales</taxon>
        <taxon>Thermomonosporaceae</taxon>
        <taxon>Actinomadura</taxon>
    </lineage>
</organism>
<reference evidence="7" key="1">
    <citation type="journal article" date="2019" name="Int. J. Syst. Evol. Microbiol.">
        <title>The Global Catalogue of Microorganisms (GCM) 10K type strain sequencing project: providing services to taxonomists for standard genome sequencing and annotation.</title>
        <authorList>
            <consortium name="The Broad Institute Genomics Platform"/>
            <consortium name="The Broad Institute Genome Sequencing Center for Infectious Disease"/>
            <person name="Wu L."/>
            <person name="Ma J."/>
        </authorList>
    </citation>
    <scope>NUCLEOTIDE SEQUENCE [LARGE SCALE GENOMIC DNA]</scope>
    <source>
        <strain evidence="7">JCM 31202</strain>
    </source>
</reference>
<evidence type="ECO:0000256" key="2">
    <source>
        <dbReference type="ARBA" id="ARBA00023125"/>
    </source>
</evidence>
<comment type="caution">
    <text evidence="6">The sequence shown here is derived from an EMBL/GenBank/DDBJ whole genome shotgun (WGS) entry which is preliminary data.</text>
</comment>
<name>A0ABW3EXE7_9ACTN</name>